<keyword evidence="4" id="KW-1185">Reference proteome</keyword>
<feature type="domain" description="PELOTA RNA-binding" evidence="2">
    <location>
        <begin position="282"/>
        <end position="358"/>
    </location>
</feature>
<protein>
    <submittedName>
        <fullName evidence="3">PELOTA RNA binding domain-containing protein</fullName>
    </submittedName>
</protein>
<organism evidence="3 4">
    <name type="scientific">Thorsellia anophelis DSM 18579</name>
    <dbReference type="NCBI Taxonomy" id="1123402"/>
    <lineage>
        <taxon>Bacteria</taxon>
        <taxon>Pseudomonadati</taxon>
        <taxon>Pseudomonadota</taxon>
        <taxon>Gammaproteobacteria</taxon>
        <taxon>Enterobacterales</taxon>
        <taxon>Thorselliaceae</taxon>
        <taxon>Thorsellia</taxon>
    </lineage>
</organism>
<evidence type="ECO:0000313" key="3">
    <source>
        <dbReference type="EMBL" id="SET46916.1"/>
    </source>
</evidence>
<proteinExistence type="predicted"/>
<dbReference type="STRING" id="1123402.SAMN02583745_02461"/>
<accession>A0A1I0EN86</accession>
<dbReference type="OrthoDB" id="1663315at2"/>
<dbReference type="PIRSF" id="PIRSF020979">
    <property type="entry name" value="UCP020979"/>
    <property type="match status" value="1"/>
</dbReference>
<dbReference type="AlphaFoldDB" id="A0A1I0EN86"/>
<dbReference type="InterPro" id="IPR048336">
    <property type="entry name" value="StiP-like"/>
</dbReference>
<dbReference type="InterPro" id="IPR011215">
    <property type="entry name" value="StiP_N"/>
</dbReference>
<name>A0A1I0EN86_9GAMM</name>
<reference evidence="4" key="1">
    <citation type="submission" date="2016-10" db="EMBL/GenBank/DDBJ databases">
        <authorList>
            <person name="Varghese N."/>
            <person name="Submissions S."/>
        </authorList>
    </citation>
    <scope>NUCLEOTIDE SEQUENCE [LARGE SCALE GENOMIC DNA]</scope>
    <source>
        <strain evidence="4">DSM 18579</strain>
    </source>
</reference>
<sequence length="361" mass="40965">MTFSGIYPQHDITFLLEPIEMEMTSIEEKERLIQSGEKHYSQMLSQEPEPSLDHLGIYENALKQYEHRLAKEVMQLAITLKLLYKDKPIVLLSLVRAGVPLGVLLTRALKLLKHEVFHYGISIIRDKGIDSFAMNYVESIHEKHSIIFVDGWTGKGAISQQLKLSLDERGGYPSIPRLVVLADVYGSAWLSASNEDWLIPFGILGAPISGLVSRSIWQENSFHGCVFCTHLSAFSCSNEFIETVERHFHLYIKQASLIDINDSSMLLNGLANQSSRTECENVIFRLKKMYQVDKINRIKPGIAEATRAVLRRVPDHVIVRDKTDPDVSLLLHLAKQKNIIVTEMQDAISPYRAITIIKRVN</sequence>
<dbReference type="EMBL" id="FOHV01000029">
    <property type="protein sequence ID" value="SET46916.1"/>
    <property type="molecule type" value="Genomic_DNA"/>
</dbReference>
<dbReference type="RefSeq" id="WP_093321619.1">
    <property type="nucleotide sequence ID" value="NZ_FOHV01000029.1"/>
</dbReference>
<dbReference type="InterPro" id="IPR028157">
    <property type="entry name" value="PELOTA_dom"/>
</dbReference>
<evidence type="ECO:0000259" key="1">
    <source>
        <dbReference type="Pfam" id="PF11202"/>
    </source>
</evidence>
<dbReference type="Proteomes" id="UP000242642">
    <property type="component" value="Unassembled WGS sequence"/>
</dbReference>
<evidence type="ECO:0000313" key="4">
    <source>
        <dbReference type="Proteomes" id="UP000242642"/>
    </source>
</evidence>
<feature type="domain" description="Cysteine protease StiP N-terminal" evidence="1">
    <location>
        <begin position="6"/>
        <end position="244"/>
    </location>
</feature>
<dbReference type="Pfam" id="PF15608">
    <property type="entry name" value="PELOTA_1"/>
    <property type="match status" value="1"/>
</dbReference>
<gene>
    <name evidence="3" type="ORF">SAMN02583745_02461</name>
</gene>
<dbReference type="Pfam" id="PF11202">
    <property type="entry name" value="StiP"/>
    <property type="match status" value="1"/>
</dbReference>
<evidence type="ECO:0000259" key="2">
    <source>
        <dbReference type="Pfam" id="PF15608"/>
    </source>
</evidence>